<sequence length="59" mass="6535">MKILYLLSAFLFLAFLSEPGNAQPRCHGVSGFCRSWPCPPGTTDIQQQDCPWGQSCCVK</sequence>
<feature type="chain" id="PRO_5026321768" evidence="1">
    <location>
        <begin position="23"/>
        <end position="59"/>
    </location>
</feature>
<reference evidence="2" key="1">
    <citation type="submission" date="2020-02" db="EMBL/GenBank/DDBJ databases">
        <title>beta-defensin-simile sequences in Sistrurus miliarius.</title>
        <authorList>
            <person name="Duarte P.V."/>
            <person name="Oguiura N."/>
        </authorList>
    </citation>
    <scope>NUCLEOTIDE SEQUENCE</scope>
</reference>
<keyword evidence="1" id="KW-0732">Signal</keyword>
<evidence type="ECO:0000313" key="2">
    <source>
        <dbReference type="EMBL" id="QIM55391.1"/>
    </source>
</evidence>
<organism evidence="2">
    <name type="scientific">Sistrurus miliarius</name>
    <name type="common">Pigmy rattlesnake</name>
    <name type="synonym">Crotalus miliarius</name>
    <dbReference type="NCBI Taxonomy" id="8758"/>
    <lineage>
        <taxon>Eukaryota</taxon>
        <taxon>Metazoa</taxon>
        <taxon>Chordata</taxon>
        <taxon>Craniata</taxon>
        <taxon>Vertebrata</taxon>
        <taxon>Euteleostomi</taxon>
        <taxon>Lepidosauria</taxon>
        <taxon>Squamata</taxon>
        <taxon>Bifurcata</taxon>
        <taxon>Unidentata</taxon>
        <taxon>Episquamata</taxon>
        <taxon>Toxicofera</taxon>
        <taxon>Serpentes</taxon>
        <taxon>Colubroidea</taxon>
        <taxon>Viperidae</taxon>
        <taxon>Crotalinae</taxon>
        <taxon>Sistrurus</taxon>
    </lineage>
</organism>
<feature type="signal peptide" evidence="1">
    <location>
        <begin position="1"/>
        <end position="22"/>
    </location>
</feature>
<accession>A0A6G8IQR0</accession>
<dbReference type="AlphaFoldDB" id="A0A6G8IQR0"/>
<protein>
    <submittedName>
        <fullName evidence="2">Beta defensin-like protein</fullName>
    </submittedName>
</protein>
<proteinExistence type="predicted"/>
<name>A0A6G8IQR0_SISMI</name>
<evidence type="ECO:0000256" key="1">
    <source>
        <dbReference type="SAM" id="SignalP"/>
    </source>
</evidence>
<dbReference type="EMBL" id="MT024635">
    <property type="protein sequence ID" value="QIM55391.1"/>
    <property type="molecule type" value="Genomic_DNA"/>
</dbReference>